<keyword evidence="1" id="KW-0812">Transmembrane</keyword>
<keyword evidence="2" id="KW-0732">Signal</keyword>
<feature type="transmembrane region" description="Helical" evidence="1">
    <location>
        <begin position="360"/>
        <end position="385"/>
    </location>
</feature>
<evidence type="ECO:0000313" key="4">
    <source>
        <dbReference type="Proteomes" id="UP001221757"/>
    </source>
</evidence>
<feature type="transmembrane region" description="Helical" evidence="1">
    <location>
        <begin position="197"/>
        <end position="216"/>
    </location>
</feature>
<dbReference type="PANTHER" id="PTHR35043:SF7">
    <property type="entry name" value="TRANSCRIPTION FACTOR DOMAIN-CONTAINING PROTEIN"/>
    <property type="match status" value="1"/>
</dbReference>
<keyword evidence="1" id="KW-1133">Transmembrane helix</keyword>
<feature type="transmembrane region" description="Helical" evidence="1">
    <location>
        <begin position="80"/>
        <end position="98"/>
    </location>
</feature>
<feature type="chain" id="PRO_5041920321" evidence="2">
    <location>
        <begin position="18"/>
        <end position="407"/>
    </location>
</feature>
<reference evidence="3" key="1">
    <citation type="submission" date="2023-03" db="EMBL/GenBank/DDBJ databases">
        <title>Massive genome expansion in bonnet fungi (Mycena s.s.) driven by repeated elements and novel gene families across ecological guilds.</title>
        <authorList>
            <consortium name="Lawrence Berkeley National Laboratory"/>
            <person name="Harder C.B."/>
            <person name="Miyauchi S."/>
            <person name="Viragh M."/>
            <person name="Kuo A."/>
            <person name="Thoen E."/>
            <person name="Andreopoulos B."/>
            <person name="Lu D."/>
            <person name="Skrede I."/>
            <person name="Drula E."/>
            <person name="Henrissat B."/>
            <person name="Morin E."/>
            <person name="Kohler A."/>
            <person name="Barry K."/>
            <person name="LaButti K."/>
            <person name="Morin E."/>
            <person name="Salamov A."/>
            <person name="Lipzen A."/>
            <person name="Mereny Z."/>
            <person name="Hegedus B."/>
            <person name="Baldrian P."/>
            <person name="Stursova M."/>
            <person name="Weitz H."/>
            <person name="Taylor A."/>
            <person name="Grigoriev I.V."/>
            <person name="Nagy L.G."/>
            <person name="Martin F."/>
            <person name="Kauserud H."/>
        </authorList>
    </citation>
    <scope>NUCLEOTIDE SEQUENCE</scope>
    <source>
        <strain evidence="3">CBHHK067</strain>
    </source>
</reference>
<dbReference type="EMBL" id="JARKIE010000020">
    <property type="protein sequence ID" value="KAJ7700314.1"/>
    <property type="molecule type" value="Genomic_DNA"/>
</dbReference>
<keyword evidence="1" id="KW-0472">Membrane</keyword>
<name>A0AAD7DVR3_MYCRO</name>
<organism evidence="3 4">
    <name type="scientific">Mycena rosella</name>
    <name type="common">Pink bonnet</name>
    <name type="synonym">Agaricus rosellus</name>
    <dbReference type="NCBI Taxonomy" id="1033263"/>
    <lineage>
        <taxon>Eukaryota</taxon>
        <taxon>Fungi</taxon>
        <taxon>Dikarya</taxon>
        <taxon>Basidiomycota</taxon>
        <taxon>Agaricomycotina</taxon>
        <taxon>Agaricomycetes</taxon>
        <taxon>Agaricomycetidae</taxon>
        <taxon>Agaricales</taxon>
        <taxon>Marasmiineae</taxon>
        <taxon>Mycenaceae</taxon>
        <taxon>Mycena</taxon>
    </lineage>
</organism>
<accession>A0AAD7DVR3</accession>
<comment type="caution">
    <text evidence="3">The sequence shown here is derived from an EMBL/GenBank/DDBJ whole genome shotgun (WGS) entry which is preliminary data.</text>
</comment>
<sequence>MLFLLLLTYFVSQRSNASPAYTLDSRAAPDSCDDINNCRRLFDIVWGCLTTIFACTWVSVHPNVPPPNQTVLSLLWRRLGMMLVAVIAPELMVCFAARQFVTTRWFSKKFGVSITHGFFFSMGGFVSRIGHPIATKKQIEDPLLGPEYISAITQISIEDIMDKSKGDVLSKGIALMQGLWFTVQCLARISQHLPITALEVTTLAFAIVNVFTWLLWWGKPLDVQQPVPVGPSEDRSETGPISVPSNWEDLVPGTLGGHYPHYNPMVSTAVPSFWSGTEACNGIHVAYLVACAVGTIFGTIHCAAWTSKFPSTGEIWIWRSCSLLVATVPAAAGFDLVTGSVMDSSSAHYWAKVRKFLVPIWYFGFGLGFLIYPIARLFLIILSFITLRALPPGALTDIDWSVYIPHL</sequence>
<feature type="transmembrane region" description="Helical" evidence="1">
    <location>
        <begin position="41"/>
        <end position="60"/>
    </location>
</feature>
<proteinExistence type="predicted"/>
<dbReference type="AlphaFoldDB" id="A0AAD7DVR3"/>
<feature type="transmembrane region" description="Helical" evidence="1">
    <location>
        <begin position="110"/>
        <end position="129"/>
    </location>
</feature>
<evidence type="ECO:0000256" key="2">
    <source>
        <dbReference type="SAM" id="SignalP"/>
    </source>
</evidence>
<keyword evidence="4" id="KW-1185">Reference proteome</keyword>
<feature type="transmembrane region" description="Helical" evidence="1">
    <location>
        <begin position="316"/>
        <end position="340"/>
    </location>
</feature>
<protein>
    <submittedName>
        <fullName evidence="3">Uncharacterized protein</fullName>
    </submittedName>
</protein>
<dbReference type="Proteomes" id="UP001221757">
    <property type="component" value="Unassembled WGS sequence"/>
</dbReference>
<gene>
    <name evidence="3" type="ORF">B0H17DRAFT_925492</name>
</gene>
<dbReference type="PANTHER" id="PTHR35043">
    <property type="entry name" value="TRANSCRIPTION FACTOR DOMAIN-CONTAINING PROTEIN"/>
    <property type="match status" value="1"/>
</dbReference>
<feature type="transmembrane region" description="Helical" evidence="1">
    <location>
        <begin position="283"/>
        <end position="304"/>
    </location>
</feature>
<feature type="signal peptide" evidence="2">
    <location>
        <begin position="1"/>
        <end position="17"/>
    </location>
</feature>
<evidence type="ECO:0000256" key="1">
    <source>
        <dbReference type="SAM" id="Phobius"/>
    </source>
</evidence>
<evidence type="ECO:0000313" key="3">
    <source>
        <dbReference type="EMBL" id="KAJ7700314.1"/>
    </source>
</evidence>